<keyword evidence="4 6" id="KW-1133">Transmembrane helix</keyword>
<dbReference type="GO" id="GO:0006829">
    <property type="term" value="P:zinc ion transport"/>
    <property type="evidence" value="ECO:0007669"/>
    <property type="project" value="InterPro"/>
</dbReference>
<dbReference type="AlphaFoldDB" id="A0A3B1E696"/>
<dbReference type="Gene3D" id="1.20.1510.10">
    <property type="entry name" value="Cation efflux protein transmembrane domain"/>
    <property type="match status" value="1"/>
</dbReference>
<proteinExistence type="predicted"/>
<dbReference type="GO" id="GO:0005783">
    <property type="term" value="C:endoplasmic reticulum"/>
    <property type="evidence" value="ECO:0007669"/>
    <property type="project" value="TreeGrafter"/>
</dbReference>
<evidence type="ECO:0000313" key="8">
    <source>
        <dbReference type="EMBL" id="VAX38597.1"/>
    </source>
</evidence>
<sequence>MSKKSSKTAVLSAIAANFTVMVAKFIGFAFTFSGALLSEGIHTAADLLNQILLYIGIRRSGKISDAKFEYGYGSEQYVWALISAVGIFFLGCGVTVYHGIHTLISPPEVHENLTWAIVILVISFFVEGAVLFIAVRGVKLDAGDNRFFDYLKQEADPSTVAVILEDSAACLGVVIALVAIVLTKITGETYWDAIGSLMIGCLLGAIAIFLISRNHTLLVGPSIPQNVRNQIYQILSENDIVESVVDLRTRVLDSETYRIKADLEFDGEALAIKKEGELKAAYEKITNYQEFRAFVIQFSDELIELLGDEIDKMEDEIREKFPKAQYLDLEAE</sequence>
<dbReference type="EMBL" id="UOGL01000228">
    <property type="protein sequence ID" value="VAX38597.1"/>
    <property type="molecule type" value="Genomic_DNA"/>
</dbReference>
<dbReference type="NCBIfam" id="TIGR01297">
    <property type="entry name" value="CDF"/>
    <property type="match status" value="1"/>
</dbReference>
<evidence type="ECO:0000256" key="4">
    <source>
        <dbReference type="ARBA" id="ARBA00022989"/>
    </source>
</evidence>
<dbReference type="PANTHER" id="PTHR13414">
    <property type="entry name" value="HUEL-CATION TRANSPORTER"/>
    <property type="match status" value="1"/>
</dbReference>
<evidence type="ECO:0000256" key="6">
    <source>
        <dbReference type="SAM" id="Phobius"/>
    </source>
</evidence>
<evidence type="ECO:0000256" key="1">
    <source>
        <dbReference type="ARBA" id="ARBA00004141"/>
    </source>
</evidence>
<keyword evidence="2" id="KW-0813">Transport</keyword>
<dbReference type="GO" id="GO:0016020">
    <property type="term" value="C:membrane"/>
    <property type="evidence" value="ECO:0007669"/>
    <property type="project" value="UniProtKB-SubCell"/>
</dbReference>
<dbReference type="InterPro" id="IPR002524">
    <property type="entry name" value="Cation_efflux"/>
</dbReference>
<dbReference type="GO" id="GO:0008324">
    <property type="term" value="F:monoatomic cation transmembrane transporter activity"/>
    <property type="evidence" value="ECO:0007669"/>
    <property type="project" value="InterPro"/>
</dbReference>
<dbReference type="PANTHER" id="PTHR13414:SF9">
    <property type="entry name" value="PROTON-COUPLED ZINC ANTIPORTER SLC30A9, MITOCHONDRIAL"/>
    <property type="match status" value="1"/>
</dbReference>
<feature type="transmembrane region" description="Helical" evidence="6">
    <location>
        <begin position="159"/>
        <end position="181"/>
    </location>
</feature>
<evidence type="ECO:0000256" key="3">
    <source>
        <dbReference type="ARBA" id="ARBA00022692"/>
    </source>
</evidence>
<dbReference type="Pfam" id="PF01545">
    <property type="entry name" value="Cation_efflux"/>
    <property type="match status" value="1"/>
</dbReference>
<reference evidence="8" key="1">
    <citation type="submission" date="2018-06" db="EMBL/GenBank/DDBJ databases">
        <authorList>
            <person name="Zhirakovskaya E."/>
        </authorList>
    </citation>
    <scope>NUCLEOTIDE SEQUENCE</scope>
</reference>
<gene>
    <name evidence="8" type="ORF">MNBD_PLANCTO02-2898</name>
</gene>
<name>A0A3B1E696_9ZZZZ</name>
<feature type="transmembrane region" description="Helical" evidence="6">
    <location>
        <begin position="77"/>
        <end position="100"/>
    </location>
</feature>
<feature type="transmembrane region" description="Helical" evidence="6">
    <location>
        <begin position="9"/>
        <end position="30"/>
    </location>
</feature>
<keyword evidence="5 6" id="KW-0472">Membrane</keyword>
<evidence type="ECO:0000256" key="2">
    <source>
        <dbReference type="ARBA" id="ARBA00022448"/>
    </source>
</evidence>
<dbReference type="InterPro" id="IPR058533">
    <property type="entry name" value="Cation_efflux_TM"/>
</dbReference>
<dbReference type="InterPro" id="IPR027469">
    <property type="entry name" value="Cation_efflux_TMD_sf"/>
</dbReference>
<dbReference type="InterPro" id="IPR040177">
    <property type="entry name" value="SLC30A9"/>
</dbReference>
<dbReference type="SUPFAM" id="SSF161111">
    <property type="entry name" value="Cation efflux protein transmembrane domain-like"/>
    <property type="match status" value="1"/>
</dbReference>
<keyword evidence="3 6" id="KW-0812">Transmembrane</keyword>
<feature type="transmembrane region" description="Helical" evidence="6">
    <location>
        <begin position="112"/>
        <end position="138"/>
    </location>
</feature>
<evidence type="ECO:0000259" key="7">
    <source>
        <dbReference type="Pfam" id="PF01545"/>
    </source>
</evidence>
<organism evidence="8">
    <name type="scientific">hydrothermal vent metagenome</name>
    <dbReference type="NCBI Taxonomy" id="652676"/>
    <lineage>
        <taxon>unclassified sequences</taxon>
        <taxon>metagenomes</taxon>
        <taxon>ecological metagenomes</taxon>
    </lineage>
</organism>
<feature type="transmembrane region" description="Helical" evidence="6">
    <location>
        <begin position="193"/>
        <end position="211"/>
    </location>
</feature>
<protein>
    <recommendedName>
        <fullName evidence="7">Cation efflux protein transmembrane domain-containing protein</fullName>
    </recommendedName>
</protein>
<feature type="domain" description="Cation efflux protein transmembrane" evidence="7">
    <location>
        <begin position="11"/>
        <end position="218"/>
    </location>
</feature>
<evidence type="ECO:0000256" key="5">
    <source>
        <dbReference type="ARBA" id="ARBA00023136"/>
    </source>
</evidence>
<accession>A0A3B1E696</accession>
<dbReference type="GO" id="GO:0006882">
    <property type="term" value="P:intracellular zinc ion homeostasis"/>
    <property type="evidence" value="ECO:0007669"/>
    <property type="project" value="TreeGrafter"/>
</dbReference>
<comment type="subcellular location">
    <subcellularLocation>
        <location evidence="1">Membrane</location>
        <topology evidence="1">Multi-pass membrane protein</topology>
    </subcellularLocation>
</comment>